<accession>A0A0F5ITC7</accession>
<gene>
    <name evidence="2" type="ORF">HMPREF1536_04696</name>
</gene>
<protein>
    <recommendedName>
        <fullName evidence="1">Glycosyltransferase 2-like domain-containing protein</fullName>
    </recommendedName>
</protein>
<dbReference type="PANTHER" id="PTHR22916:SF3">
    <property type="entry name" value="UDP-GLCNAC:BETAGAL BETA-1,3-N-ACETYLGLUCOSAMINYLTRANSFERASE-LIKE PROTEIN 1"/>
    <property type="match status" value="1"/>
</dbReference>
<keyword evidence="3" id="KW-1185">Reference proteome</keyword>
<dbReference type="HOGENOM" id="CLU_025996_25_1_10"/>
<dbReference type="RefSeq" id="WP_052349871.1">
    <property type="nucleotide sequence ID" value="NZ_AUAE01000038.1"/>
</dbReference>
<name>A0A0F5ITC7_9BACT</name>
<sequence>MNIKVSIIIPVYNVDPYLETCLSSCINQTFRDIEIIVVNDGSTDTSSRIIAKYAAVDERIVVVSKKNEGLIYARKSGLDIARGEYVYHLDGDDYIESDAIEILYREIIKNDSDCVIAGFNRIFGDDKQEYYWDKRMNGLSGQELLTFMIGMGLWPIWGKLIRKSLFDEIVYRKIFIGEDLYLNMQIILKVKELVVLDICLYNYVWNGNSVTRKVDEKTLGLSMEMLESVWSLLDIYPYEPRIKKQICYLFISPLVEAIKGNRTEVISILKKYYWSKKEIRTDLWKDERTFYFMCGGYIHAPRMISFGARLGSKVKAILRGLKNG</sequence>
<organism evidence="2 3">
    <name type="scientific">Parabacteroides gordonii MS-1 = DSM 23371</name>
    <dbReference type="NCBI Taxonomy" id="1203610"/>
    <lineage>
        <taxon>Bacteria</taxon>
        <taxon>Pseudomonadati</taxon>
        <taxon>Bacteroidota</taxon>
        <taxon>Bacteroidia</taxon>
        <taxon>Bacteroidales</taxon>
        <taxon>Tannerellaceae</taxon>
        <taxon>Parabacteroides</taxon>
    </lineage>
</organism>
<dbReference type="SUPFAM" id="SSF53448">
    <property type="entry name" value="Nucleotide-diphospho-sugar transferases"/>
    <property type="match status" value="1"/>
</dbReference>
<dbReference type="InterPro" id="IPR029044">
    <property type="entry name" value="Nucleotide-diphossugar_trans"/>
</dbReference>
<dbReference type="Proteomes" id="UP000033035">
    <property type="component" value="Unassembled WGS sequence"/>
</dbReference>
<reference evidence="2 3" key="1">
    <citation type="submission" date="2013-04" db="EMBL/GenBank/DDBJ databases">
        <title>The Genome Sequence of Parabacteroides gordonii DSM 23371.</title>
        <authorList>
            <consortium name="The Broad Institute Genomics Platform"/>
            <person name="Earl A."/>
            <person name="Ward D."/>
            <person name="Feldgarden M."/>
            <person name="Gevers D."/>
            <person name="Martens E."/>
            <person name="Sakamoto M."/>
            <person name="Benno Y."/>
            <person name="Suzuki N."/>
            <person name="Matsunaga N."/>
            <person name="Koshihara K."/>
            <person name="Seki M."/>
            <person name="Komiya H."/>
            <person name="Walker B."/>
            <person name="Young S."/>
            <person name="Zeng Q."/>
            <person name="Gargeya S."/>
            <person name="Fitzgerald M."/>
            <person name="Haas B."/>
            <person name="Abouelleil A."/>
            <person name="Allen A.W."/>
            <person name="Alvarado L."/>
            <person name="Arachchi H.M."/>
            <person name="Berlin A.M."/>
            <person name="Chapman S.B."/>
            <person name="Gainer-Dewar J."/>
            <person name="Goldberg J."/>
            <person name="Griggs A."/>
            <person name="Gujja S."/>
            <person name="Hansen M."/>
            <person name="Howarth C."/>
            <person name="Imamovic A."/>
            <person name="Ireland A."/>
            <person name="Larimer J."/>
            <person name="McCowan C."/>
            <person name="Murphy C."/>
            <person name="Pearson M."/>
            <person name="Poon T.W."/>
            <person name="Priest M."/>
            <person name="Roberts A."/>
            <person name="Saif S."/>
            <person name="Shea T."/>
            <person name="Sisk P."/>
            <person name="Sykes S."/>
            <person name="Wortman J."/>
            <person name="Nusbaum C."/>
            <person name="Birren B."/>
        </authorList>
    </citation>
    <scope>NUCLEOTIDE SEQUENCE [LARGE SCALE GENOMIC DNA]</scope>
    <source>
        <strain evidence="2 3">MS-1</strain>
    </source>
</reference>
<feature type="domain" description="Glycosyltransferase 2-like" evidence="1">
    <location>
        <begin position="6"/>
        <end position="131"/>
    </location>
</feature>
<comment type="caution">
    <text evidence="2">The sequence shown here is derived from an EMBL/GenBank/DDBJ whole genome shotgun (WGS) entry which is preliminary data.</text>
</comment>
<dbReference type="EMBL" id="AQHW01000026">
    <property type="protein sequence ID" value="KKB48535.1"/>
    <property type="molecule type" value="Genomic_DNA"/>
</dbReference>
<dbReference type="Pfam" id="PF00535">
    <property type="entry name" value="Glycos_transf_2"/>
    <property type="match status" value="1"/>
</dbReference>
<dbReference type="InterPro" id="IPR001173">
    <property type="entry name" value="Glyco_trans_2-like"/>
</dbReference>
<dbReference type="GO" id="GO:0016758">
    <property type="term" value="F:hexosyltransferase activity"/>
    <property type="evidence" value="ECO:0007669"/>
    <property type="project" value="UniProtKB-ARBA"/>
</dbReference>
<proteinExistence type="predicted"/>
<dbReference type="CDD" id="cd00761">
    <property type="entry name" value="Glyco_tranf_GTA_type"/>
    <property type="match status" value="1"/>
</dbReference>
<dbReference type="PATRIC" id="fig|1203610.3.peg.4788"/>
<dbReference type="PANTHER" id="PTHR22916">
    <property type="entry name" value="GLYCOSYLTRANSFERASE"/>
    <property type="match status" value="1"/>
</dbReference>
<dbReference type="AlphaFoldDB" id="A0A0F5ITC7"/>
<evidence type="ECO:0000313" key="2">
    <source>
        <dbReference type="EMBL" id="KKB48535.1"/>
    </source>
</evidence>
<dbReference type="STRING" id="1203610.HMPREF1536_04696"/>
<dbReference type="Gene3D" id="3.90.550.10">
    <property type="entry name" value="Spore Coat Polysaccharide Biosynthesis Protein SpsA, Chain A"/>
    <property type="match status" value="1"/>
</dbReference>
<evidence type="ECO:0000313" key="3">
    <source>
        <dbReference type="Proteomes" id="UP000033035"/>
    </source>
</evidence>
<evidence type="ECO:0000259" key="1">
    <source>
        <dbReference type="Pfam" id="PF00535"/>
    </source>
</evidence>